<keyword evidence="2" id="KW-0812">Transmembrane</keyword>
<feature type="transmembrane region" description="Helical" evidence="2">
    <location>
        <begin position="7"/>
        <end position="30"/>
    </location>
</feature>
<keyword evidence="4" id="KW-1185">Reference proteome</keyword>
<feature type="region of interest" description="Disordered" evidence="1">
    <location>
        <begin position="93"/>
        <end position="116"/>
    </location>
</feature>
<keyword evidence="2" id="KW-0472">Membrane</keyword>
<organism evidence="3 4">
    <name type="scientific">Marinobacter halodurans</name>
    <dbReference type="NCBI Taxonomy" id="2528979"/>
    <lineage>
        <taxon>Bacteria</taxon>
        <taxon>Pseudomonadati</taxon>
        <taxon>Pseudomonadota</taxon>
        <taxon>Gammaproteobacteria</taxon>
        <taxon>Pseudomonadales</taxon>
        <taxon>Marinobacteraceae</taxon>
        <taxon>Marinobacter</taxon>
    </lineage>
</organism>
<keyword evidence="2" id="KW-1133">Transmembrane helix</keyword>
<accession>A0ABY1ZN02</accession>
<evidence type="ECO:0000256" key="2">
    <source>
        <dbReference type="SAM" id="Phobius"/>
    </source>
</evidence>
<feature type="compositionally biased region" description="Basic and acidic residues" evidence="1">
    <location>
        <begin position="100"/>
        <end position="110"/>
    </location>
</feature>
<proteinExistence type="predicted"/>
<evidence type="ECO:0000313" key="4">
    <source>
        <dbReference type="Proteomes" id="UP000313645"/>
    </source>
</evidence>
<sequence>MAIWQEILIHIAVTAVTVLVVLTGFHRFVLRPYLDRKVEELNAAGDRVEQRVRQGVREGVKDGLMELPESTFKESTRTFLKFGSGLVENGLSSFLGTFDDPERRESRPDSTRNGQR</sequence>
<gene>
    <name evidence="3" type="ORF">EZI54_13020</name>
</gene>
<reference evidence="3 4" key="1">
    <citation type="submission" date="2019-02" db="EMBL/GenBank/DDBJ databases">
        <title>Marinobacter halodurans sp. nov., a marine bacterium isolated from sea tidal flat.</title>
        <authorList>
            <person name="Yoo Y."/>
            <person name="Lee D.W."/>
            <person name="Kim B.S."/>
            <person name="Kim J.-J."/>
        </authorList>
    </citation>
    <scope>NUCLEOTIDE SEQUENCE [LARGE SCALE GENOMIC DNA]</scope>
    <source>
        <strain evidence="3 4">YJ-S3-2</strain>
    </source>
</reference>
<protein>
    <submittedName>
        <fullName evidence="3">Uncharacterized protein</fullName>
    </submittedName>
</protein>
<dbReference type="EMBL" id="SJDL01000019">
    <property type="protein sequence ID" value="TBW54786.1"/>
    <property type="molecule type" value="Genomic_DNA"/>
</dbReference>
<dbReference type="Proteomes" id="UP000313645">
    <property type="component" value="Unassembled WGS sequence"/>
</dbReference>
<evidence type="ECO:0000256" key="1">
    <source>
        <dbReference type="SAM" id="MobiDB-lite"/>
    </source>
</evidence>
<name>A0ABY1ZN02_9GAMM</name>
<comment type="caution">
    <text evidence="3">The sequence shown here is derived from an EMBL/GenBank/DDBJ whole genome shotgun (WGS) entry which is preliminary data.</text>
</comment>
<evidence type="ECO:0000313" key="3">
    <source>
        <dbReference type="EMBL" id="TBW54786.1"/>
    </source>
</evidence>
<dbReference type="RefSeq" id="WP_131482324.1">
    <property type="nucleotide sequence ID" value="NZ_SJDL01000019.1"/>
</dbReference>